<feature type="compositionally biased region" description="Basic residues" evidence="1">
    <location>
        <begin position="110"/>
        <end position="119"/>
    </location>
</feature>
<feature type="region of interest" description="Disordered" evidence="1">
    <location>
        <begin position="87"/>
        <end position="214"/>
    </location>
</feature>
<evidence type="ECO:0000256" key="1">
    <source>
        <dbReference type="SAM" id="MobiDB-lite"/>
    </source>
</evidence>
<accession>A0AAD7TFF0</accession>
<evidence type="ECO:0008006" key="5">
    <source>
        <dbReference type="Google" id="ProtNLM"/>
    </source>
</evidence>
<feature type="compositionally biased region" description="Low complexity" evidence="1">
    <location>
        <begin position="252"/>
        <end position="265"/>
    </location>
</feature>
<feature type="compositionally biased region" description="Polar residues" evidence="1">
    <location>
        <begin position="356"/>
        <end position="365"/>
    </location>
</feature>
<dbReference type="EMBL" id="JAPEVG010000869">
    <property type="protein sequence ID" value="KAJ8454869.1"/>
    <property type="molecule type" value="Genomic_DNA"/>
</dbReference>
<feature type="compositionally biased region" description="Low complexity" evidence="1">
    <location>
        <begin position="120"/>
        <end position="130"/>
    </location>
</feature>
<protein>
    <recommendedName>
        <fullName evidence="5">Transmembrane protein</fullName>
    </recommendedName>
</protein>
<feature type="region of interest" description="Disordered" evidence="1">
    <location>
        <begin position="419"/>
        <end position="469"/>
    </location>
</feature>
<feature type="region of interest" description="Disordered" evidence="1">
    <location>
        <begin position="345"/>
        <end position="406"/>
    </location>
</feature>
<name>A0AAD7TFF0_9APHY</name>
<evidence type="ECO:0000313" key="4">
    <source>
        <dbReference type="Proteomes" id="UP001215151"/>
    </source>
</evidence>
<evidence type="ECO:0000313" key="3">
    <source>
        <dbReference type="EMBL" id="KAJ8454869.1"/>
    </source>
</evidence>
<feature type="compositionally biased region" description="Polar residues" evidence="1">
    <location>
        <begin position="187"/>
        <end position="202"/>
    </location>
</feature>
<sequence>MNFTAESRTAAAQSVSQVLLVAVGALEEGTLAGCCPVGRMFDLLRAGVRLVLIGAASLVLALVGIILSIVAAVRRAYYRWRAIENTSSVDTDREHPSSPLLGHQREDHAHVRHRPHNVRRTTTSPRSATAENAVADEQNIRDFPLRSSPEPILPDAEQSPSPSSPRHRKPQRRRTKPKISEIGLPSIDTTMESVEQGRSTSPVRPPLDVFGGASGEDAVRALSSPAHVLSDTSTQSQSTEPSEESAHADGLPAGARAERSPSPSRRVLQRLREHHSHFRERCLSRVHSMPNAKVAKVARRTDPYQAPYYFPTPLSPDADTYVEQVRRERKGTVRTTTDPISFRQYWEPVPLPSPRTSPKGKTQSLPPVESEIEQQETAGEPSVATSNDNKPPVIVEPEEESTPRQMHHRWSFHLPHLPRKMHSVDSSQQEVRLTEKHSSRSLFGHHRRRHGTASEDLQGKRTLAPRPST</sequence>
<feature type="compositionally biased region" description="Low complexity" evidence="1">
    <location>
        <begin position="230"/>
        <end position="240"/>
    </location>
</feature>
<gene>
    <name evidence="3" type="ORF">ONZ51_g12777</name>
</gene>
<organism evidence="3 4">
    <name type="scientific">Trametes cubensis</name>
    <dbReference type="NCBI Taxonomy" id="1111947"/>
    <lineage>
        <taxon>Eukaryota</taxon>
        <taxon>Fungi</taxon>
        <taxon>Dikarya</taxon>
        <taxon>Basidiomycota</taxon>
        <taxon>Agaricomycotina</taxon>
        <taxon>Agaricomycetes</taxon>
        <taxon>Polyporales</taxon>
        <taxon>Polyporaceae</taxon>
        <taxon>Trametes</taxon>
    </lineage>
</organism>
<dbReference type="AlphaFoldDB" id="A0AAD7TFF0"/>
<feature type="compositionally biased region" description="Basic residues" evidence="1">
    <location>
        <begin position="165"/>
        <end position="177"/>
    </location>
</feature>
<reference evidence="3" key="1">
    <citation type="submission" date="2022-11" db="EMBL/GenBank/DDBJ databases">
        <title>Genome Sequence of Cubamyces cubensis.</title>
        <authorList>
            <person name="Buettner E."/>
        </authorList>
    </citation>
    <scope>NUCLEOTIDE SEQUENCE</scope>
    <source>
        <strain evidence="3">MPL-01</strain>
    </source>
</reference>
<keyword evidence="2" id="KW-0812">Transmembrane</keyword>
<feature type="transmembrane region" description="Helical" evidence="2">
    <location>
        <begin position="50"/>
        <end position="73"/>
    </location>
</feature>
<evidence type="ECO:0000256" key="2">
    <source>
        <dbReference type="SAM" id="Phobius"/>
    </source>
</evidence>
<keyword evidence="2" id="KW-1133">Transmembrane helix</keyword>
<feature type="region of interest" description="Disordered" evidence="1">
    <location>
        <begin position="227"/>
        <end position="265"/>
    </location>
</feature>
<comment type="caution">
    <text evidence="3">The sequence shown here is derived from an EMBL/GenBank/DDBJ whole genome shotgun (WGS) entry which is preliminary data.</text>
</comment>
<proteinExistence type="predicted"/>
<keyword evidence="2" id="KW-0472">Membrane</keyword>
<keyword evidence="4" id="KW-1185">Reference proteome</keyword>
<dbReference type="Proteomes" id="UP001215151">
    <property type="component" value="Unassembled WGS sequence"/>
</dbReference>